<name>A0ACC0W2B1_9STRA</name>
<reference evidence="1 2" key="1">
    <citation type="journal article" date="2022" name="bioRxiv">
        <title>The genome of the oomycete Peronosclerospora sorghi, a cosmopolitan pathogen of maize and sorghum, is inflated with dispersed pseudogenes.</title>
        <authorList>
            <person name="Fletcher K."/>
            <person name="Martin F."/>
            <person name="Isakeit T."/>
            <person name="Cavanaugh K."/>
            <person name="Magill C."/>
            <person name="Michelmore R."/>
        </authorList>
    </citation>
    <scope>NUCLEOTIDE SEQUENCE [LARGE SCALE GENOMIC DNA]</scope>
    <source>
        <strain evidence="1">P6</strain>
    </source>
</reference>
<sequence length="165" mass="18544">MLASVSPDCTRYRKGEGDGGGGARSWRELQVMELVLTVPVTPKRWLISNHDVNSGTSEQQEEENVSKVEDNTEELTDEAFNLTDLCNINQISLMALYGSETEMFIMLLSATPVTNNVNDVTVVILLQRVQFRALYSAALRTQLTRNVLHQNIYDVTFFIALKLNC</sequence>
<gene>
    <name evidence="1" type="ORF">PsorP6_004867</name>
</gene>
<organism evidence="1 2">
    <name type="scientific">Peronosclerospora sorghi</name>
    <dbReference type="NCBI Taxonomy" id="230839"/>
    <lineage>
        <taxon>Eukaryota</taxon>
        <taxon>Sar</taxon>
        <taxon>Stramenopiles</taxon>
        <taxon>Oomycota</taxon>
        <taxon>Peronosporomycetes</taxon>
        <taxon>Peronosporales</taxon>
        <taxon>Peronosporaceae</taxon>
        <taxon>Peronosclerospora</taxon>
    </lineage>
</organism>
<dbReference type="Proteomes" id="UP001163321">
    <property type="component" value="Chromosome 4"/>
</dbReference>
<protein>
    <submittedName>
        <fullName evidence="1">Uncharacterized protein</fullName>
    </submittedName>
</protein>
<dbReference type="EMBL" id="CM047583">
    <property type="protein sequence ID" value="KAI9912582.1"/>
    <property type="molecule type" value="Genomic_DNA"/>
</dbReference>
<evidence type="ECO:0000313" key="1">
    <source>
        <dbReference type="EMBL" id="KAI9912582.1"/>
    </source>
</evidence>
<keyword evidence="2" id="KW-1185">Reference proteome</keyword>
<comment type="caution">
    <text evidence="1">The sequence shown here is derived from an EMBL/GenBank/DDBJ whole genome shotgun (WGS) entry which is preliminary data.</text>
</comment>
<proteinExistence type="predicted"/>
<evidence type="ECO:0000313" key="2">
    <source>
        <dbReference type="Proteomes" id="UP001163321"/>
    </source>
</evidence>
<accession>A0ACC0W2B1</accession>